<feature type="region of interest" description="Disordered" evidence="1">
    <location>
        <begin position="195"/>
        <end position="367"/>
    </location>
</feature>
<dbReference type="PANTHER" id="PTHR47430">
    <property type="entry name" value="GB|AAC33480.1"/>
    <property type="match status" value="1"/>
</dbReference>
<dbReference type="OrthoDB" id="39591at2759"/>
<organism evidence="4">
    <name type="scientific">Physcomitrium patens</name>
    <name type="common">Spreading-leaved earth moss</name>
    <name type="synonym">Physcomitrella patens</name>
    <dbReference type="NCBI Taxonomy" id="3218"/>
    <lineage>
        <taxon>Eukaryota</taxon>
        <taxon>Viridiplantae</taxon>
        <taxon>Streptophyta</taxon>
        <taxon>Embryophyta</taxon>
        <taxon>Bryophyta</taxon>
        <taxon>Bryophytina</taxon>
        <taxon>Bryopsida</taxon>
        <taxon>Funariidae</taxon>
        <taxon>Funariales</taxon>
        <taxon>Funariaceae</taxon>
        <taxon>Physcomitrium</taxon>
    </lineage>
</organism>
<evidence type="ECO:0000313" key="6">
    <source>
        <dbReference type="Proteomes" id="UP000006727"/>
    </source>
</evidence>
<dbReference type="AlphaFoldDB" id="A0A2K1KLW4"/>
<feature type="compositionally biased region" description="Low complexity" evidence="1">
    <location>
        <begin position="117"/>
        <end position="129"/>
    </location>
</feature>
<feature type="domain" description="Myb-like" evidence="2">
    <location>
        <begin position="582"/>
        <end position="635"/>
    </location>
</feature>
<accession>A0A2K1KLW4</accession>
<sequence length="700" mass="79519">MVAKFHPSPGGGEDEAVTESAKKRTRKLKEPGVSSSAEPHRKKRKRVEEVATDSAQVIEDFGAASGSESHLKRRRKKKKQDESASSGPTLNLQDVEGFDVVSGGDVSLKKKKKNKKNSTTTSVQNVVQVAEDPRPSSDGESHGKKMKKDKKESIAVPVVVNDSQIVEGQERVIDAEPKLRKKKVKESISTATIVNNFQIVEEPEPASDAEPLRKKKKKKKVMESVPTPGTVNGTQIVEDQELVDGAEPQRKKKKTRKEATPEPSTSDPETTSEDNDLVSGVELQSKKKKKKKKKKKPTTIFPELNPTKIVDDSRPVTGSATKTILRKQHTEAGNGAEPHRKKKVSFQLPDPTDDIPTENEPPREESVSAEFYNWKNDRTRTDLVWGGYTPEEDGALKQAIFDYIQEQGWTREEGLKKILNSRRSEAKGCWFVIRKCLPQRELKRLYTRARKILAPGTHLGKWTSEEIQALMELQSVHGNNWKKISAMIGRDSYSCRDKWRITKWSHTKTGLKAGAWSAEEQQKLCALVLKSLHVKSQLAKNGQLKKDHRVIRDDINWEFISEKMEGRDRLSCMTQWYRKMASSLVTSGDWANGDDQLLLERLMEEFPLSEELVEWDSLLKHRSGDICKRRWEQMLRSLGRSSAVQHQHFLEKLENVTKTFAPHLLDKEYDQQFAEEMQKAEAADKPDDEDEDEEEEEDDD</sequence>
<dbReference type="Pfam" id="PF13921">
    <property type="entry name" value="Myb_DNA-bind_6"/>
    <property type="match status" value="1"/>
</dbReference>
<dbReference type="KEGG" id="ppp:112281368"/>
<feature type="domain" description="Myb-like" evidence="2">
    <location>
        <begin position="454"/>
        <end position="500"/>
    </location>
</feature>
<feature type="compositionally biased region" description="Basic and acidic residues" evidence="1">
    <location>
        <begin position="131"/>
        <end position="153"/>
    </location>
</feature>
<dbReference type="Gramene" id="Pp3c4_2120V3.2">
    <property type="protein sequence ID" value="Pp3c4_2120V3.2"/>
    <property type="gene ID" value="Pp3c4_2120"/>
</dbReference>
<evidence type="ECO:0000313" key="5">
    <source>
        <dbReference type="EnsemblPlants" id="Pp3c4_2120V3.1"/>
    </source>
</evidence>
<dbReference type="InterPro" id="IPR001005">
    <property type="entry name" value="SANT/Myb"/>
</dbReference>
<evidence type="ECO:0000259" key="2">
    <source>
        <dbReference type="PROSITE" id="PS50090"/>
    </source>
</evidence>
<gene>
    <name evidence="5" type="primary">LOC112281368</name>
    <name evidence="4" type="ORF">PHYPA_005655</name>
</gene>
<feature type="domain" description="Myb-like" evidence="2">
    <location>
        <begin position="508"/>
        <end position="580"/>
    </location>
</feature>
<feature type="compositionally biased region" description="Acidic residues" evidence="1">
    <location>
        <begin position="686"/>
        <end position="700"/>
    </location>
</feature>
<dbReference type="GeneID" id="112281368"/>
<feature type="region of interest" description="Disordered" evidence="1">
    <location>
        <begin position="1"/>
        <end position="155"/>
    </location>
</feature>
<reference evidence="4 6" key="1">
    <citation type="journal article" date="2008" name="Science">
        <title>The Physcomitrella genome reveals evolutionary insights into the conquest of land by plants.</title>
        <authorList>
            <person name="Rensing S."/>
            <person name="Lang D."/>
            <person name="Zimmer A."/>
            <person name="Terry A."/>
            <person name="Salamov A."/>
            <person name="Shapiro H."/>
            <person name="Nishiyama T."/>
            <person name="Perroud P.-F."/>
            <person name="Lindquist E."/>
            <person name="Kamisugi Y."/>
            <person name="Tanahashi T."/>
            <person name="Sakakibara K."/>
            <person name="Fujita T."/>
            <person name="Oishi K."/>
            <person name="Shin-I T."/>
            <person name="Kuroki Y."/>
            <person name="Toyoda A."/>
            <person name="Suzuki Y."/>
            <person name="Hashimoto A."/>
            <person name="Yamaguchi K."/>
            <person name="Sugano A."/>
            <person name="Kohara Y."/>
            <person name="Fujiyama A."/>
            <person name="Anterola A."/>
            <person name="Aoki S."/>
            <person name="Ashton N."/>
            <person name="Barbazuk W.B."/>
            <person name="Barker E."/>
            <person name="Bennetzen J."/>
            <person name="Bezanilla M."/>
            <person name="Blankenship R."/>
            <person name="Cho S.H."/>
            <person name="Dutcher S."/>
            <person name="Estelle M."/>
            <person name="Fawcett J.A."/>
            <person name="Gundlach H."/>
            <person name="Hanada K."/>
            <person name="Heyl A."/>
            <person name="Hicks K.A."/>
            <person name="Hugh J."/>
            <person name="Lohr M."/>
            <person name="Mayer K."/>
            <person name="Melkozernov A."/>
            <person name="Murata T."/>
            <person name="Nelson D."/>
            <person name="Pils B."/>
            <person name="Prigge M."/>
            <person name="Reiss B."/>
            <person name="Renner T."/>
            <person name="Rombauts S."/>
            <person name="Rushton P."/>
            <person name="Sanderfoot A."/>
            <person name="Schween G."/>
            <person name="Shiu S.-H."/>
            <person name="Stueber K."/>
            <person name="Theodoulou F.L."/>
            <person name="Tu H."/>
            <person name="Van de Peer Y."/>
            <person name="Verrier P.J."/>
            <person name="Waters E."/>
            <person name="Wood A."/>
            <person name="Yang L."/>
            <person name="Cove D."/>
            <person name="Cuming A."/>
            <person name="Hasebe M."/>
            <person name="Lucas S."/>
            <person name="Mishler D.B."/>
            <person name="Reski R."/>
            <person name="Grigoriev I."/>
            <person name="Quatrano R.S."/>
            <person name="Boore J.L."/>
        </authorList>
    </citation>
    <scope>NUCLEOTIDE SEQUENCE [LARGE SCALE GENOMIC DNA]</scope>
    <source>
        <strain evidence="5 6">cv. Gransden 2004</strain>
    </source>
</reference>
<evidence type="ECO:0000259" key="3">
    <source>
        <dbReference type="PROSITE" id="PS51294"/>
    </source>
</evidence>
<dbReference type="PANTHER" id="PTHR47430:SF4">
    <property type="entry name" value="GB|AAC33480.1"/>
    <property type="match status" value="1"/>
</dbReference>
<dbReference type="PROSITE" id="PS50090">
    <property type="entry name" value="MYB_LIKE"/>
    <property type="match status" value="3"/>
</dbReference>
<feature type="compositionally biased region" description="Polar residues" evidence="1">
    <location>
        <begin position="227"/>
        <end position="237"/>
    </location>
</feature>
<dbReference type="EMBL" id="ABEU02000004">
    <property type="protein sequence ID" value="PNR54762.1"/>
    <property type="molecule type" value="Genomic_DNA"/>
</dbReference>
<dbReference type="OMA" id="PKHFRKD"/>
<dbReference type="SUPFAM" id="SSF46689">
    <property type="entry name" value="Homeodomain-like"/>
    <property type="match status" value="2"/>
</dbReference>
<reference evidence="4 6" key="2">
    <citation type="journal article" date="2018" name="Plant J.">
        <title>The Physcomitrella patens chromosome-scale assembly reveals moss genome structure and evolution.</title>
        <authorList>
            <person name="Lang D."/>
            <person name="Ullrich K.K."/>
            <person name="Murat F."/>
            <person name="Fuchs J."/>
            <person name="Jenkins J."/>
            <person name="Haas F.B."/>
            <person name="Piednoel M."/>
            <person name="Gundlach H."/>
            <person name="Van Bel M."/>
            <person name="Meyberg R."/>
            <person name="Vives C."/>
            <person name="Morata J."/>
            <person name="Symeonidi A."/>
            <person name="Hiss M."/>
            <person name="Muchero W."/>
            <person name="Kamisugi Y."/>
            <person name="Saleh O."/>
            <person name="Blanc G."/>
            <person name="Decker E.L."/>
            <person name="van Gessel N."/>
            <person name="Grimwood J."/>
            <person name="Hayes R.D."/>
            <person name="Graham S.W."/>
            <person name="Gunter L.E."/>
            <person name="McDaniel S.F."/>
            <person name="Hoernstein S.N.W."/>
            <person name="Larsson A."/>
            <person name="Li F.W."/>
            <person name="Perroud P.F."/>
            <person name="Phillips J."/>
            <person name="Ranjan P."/>
            <person name="Rokshar D.S."/>
            <person name="Rothfels C.J."/>
            <person name="Schneider L."/>
            <person name="Shu S."/>
            <person name="Stevenson D.W."/>
            <person name="Thummler F."/>
            <person name="Tillich M."/>
            <person name="Villarreal Aguilar J.C."/>
            <person name="Widiez T."/>
            <person name="Wong G.K."/>
            <person name="Wymore A."/>
            <person name="Zhang Y."/>
            <person name="Zimmer A.D."/>
            <person name="Quatrano R.S."/>
            <person name="Mayer K.F.X."/>
            <person name="Goodstein D."/>
            <person name="Casacuberta J.M."/>
            <person name="Vandepoele K."/>
            <person name="Reski R."/>
            <person name="Cuming A.C."/>
            <person name="Tuskan G.A."/>
            <person name="Maumus F."/>
            <person name="Salse J."/>
            <person name="Schmutz J."/>
            <person name="Rensing S.A."/>
        </authorList>
    </citation>
    <scope>NUCLEOTIDE SEQUENCE [LARGE SCALE GENOMIC DNA]</scope>
    <source>
        <strain evidence="5 6">cv. Gransden 2004</strain>
    </source>
</reference>
<feature type="region of interest" description="Disordered" evidence="1">
    <location>
        <begin position="671"/>
        <end position="700"/>
    </location>
</feature>
<feature type="domain" description="HTH myb-type" evidence="3">
    <location>
        <begin position="460"/>
        <end position="507"/>
    </location>
</feature>
<dbReference type="Gene3D" id="1.10.10.60">
    <property type="entry name" value="Homeodomain-like"/>
    <property type="match status" value="2"/>
</dbReference>
<dbReference type="Proteomes" id="UP000006727">
    <property type="component" value="Chromosome 4"/>
</dbReference>
<proteinExistence type="predicted"/>
<dbReference type="RefSeq" id="XP_024373559.1">
    <property type="nucleotide sequence ID" value="XM_024517791.2"/>
</dbReference>
<evidence type="ECO:0000313" key="4">
    <source>
        <dbReference type="EMBL" id="PNR54762.1"/>
    </source>
</evidence>
<dbReference type="SMART" id="SM00717">
    <property type="entry name" value="SANT"/>
    <property type="match status" value="3"/>
</dbReference>
<dbReference type="EnsemblPlants" id="Pp3c4_2120V3.2">
    <property type="protein sequence ID" value="Pp3c4_2120V3.2"/>
    <property type="gene ID" value="Pp3c4_2120"/>
</dbReference>
<reference evidence="5" key="3">
    <citation type="submission" date="2020-12" db="UniProtKB">
        <authorList>
            <consortium name="EnsemblPlants"/>
        </authorList>
    </citation>
    <scope>IDENTIFICATION</scope>
</reference>
<feature type="compositionally biased region" description="Basic and acidic residues" evidence="1">
    <location>
        <begin position="671"/>
        <end position="685"/>
    </location>
</feature>
<dbReference type="STRING" id="3218.A0A2K1KLW4"/>
<dbReference type="InterPro" id="IPR017930">
    <property type="entry name" value="Myb_dom"/>
</dbReference>
<protein>
    <submittedName>
        <fullName evidence="4 5">Uncharacterized protein</fullName>
    </submittedName>
</protein>
<dbReference type="EnsemblPlants" id="Pp3c4_2120V3.1">
    <property type="protein sequence ID" value="Pp3c4_2120V3.1"/>
    <property type="gene ID" value="Pp3c4_2120"/>
</dbReference>
<name>A0A2K1KLW4_PHYPA</name>
<keyword evidence="6" id="KW-1185">Reference proteome</keyword>
<dbReference type="InterPro" id="IPR009057">
    <property type="entry name" value="Homeodomain-like_sf"/>
</dbReference>
<feature type="compositionally biased region" description="Polar residues" evidence="1">
    <location>
        <begin position="83"/>
        <end position="92"/>
    </location>
</feature>
<dbReference type="CDD" id="cd00167">
    <property type="entry name" value="SANT"/>
    <property type="match status" value="2"/>
</dbReference>
<dbReference type="PROSITE" id="PS51294">
    <property type="entry name" value="HTH_MYB"/>
    <property type="match status" value="1"/>
</dbReference>
<dbReference type="PaxDb" id="3218-PP1S160_61V6.1"/>
<feature type="compositionally biased region" description="Basic residues" evidence="1">
    <location>
        <begin position="286"/>
        <end position="297"/>
    </location>
</feature>
<evidence type="ECO:0000256" key="1">
    <source>
        <dbReference type="SAM" id="MobiDB-lite"/>
    </source>
</evidence>
<dbReference type="Gramene" id="Pp3c4_2120V3.1">
    <property type="protein sequence ID" value="Pp3c4_2120V3.1"/>
    <property type="gene ID" value="Pp3c4_2120"/>
</dbReference>